<evidence type="ECO:0000256" key="10">
    <source>
        <dbReference type="HAMAP-Rule" id="MF_00033"/>
    </source>
</evidence>
<comment type="subcellular location">
    <subcellularLocation>
        <location evidence="10">Cell membrane</location>
        <topology evidence="10">Peripheral membrane protein</topology>
        <orientation evidence="10">Cytoplasmic side</orientation>
    </subcellularLocation>
</comment>
<dbReference type="PANTHER" id="PTHR21015:SF22">
    <property type="entry name" value="GLYCOSYLTRANSFERASE"/>
    <property type="match status" value="1"/>
</dbReference>
<evidence type="ECO:0000256" key="3">
    <source>
        <dbReference type="ARBA" id="ARBA00022676"/>
    </source>
</evidence>
<evidence type="ECO:0000313" key="14">
    <source>
        <dbReference type="Proteomes" id="UP000188181"/>
    </source>
</evidence>
<proteinExistence type="inferred from homology"/>
<dbReference type="EMBL" id="CP019646">
    <property type="protein sequence ID" value="AQQ69814.1"/>
    <property type="molecule type" value="Genomic_DNA"/>
</dbReference>
<dbReference type="GO" id="GO:0050511">
    <property type="term" value="F:undecaprenyldiphospho-muramoylpentapeptide beta-N-acetylglucosaminyltransferase activity"/>
    <property type="evidence" value="ECO:0007669"/>
    <property type="project" value="UniProtKB-UniRule"/>
</dbReference>
<comment type="function">
    <text evidence="10">Cell wall formation. Catalyzes the transfer of a GlcNAc subunit on undecaprenyl-pyrophosphoryl-MurNAc-pentapeptide (lipid intermediate I) to form undecaprenyl-pyrophosphoryl-MurNAc-(pentapeptide)GlcNAc (lipid intermediate II).</text>
</comment>
<protein>
    <recommendedName>
        <fullName evidence="10">UDP-N-acetylglucosamine--N-acetylmuramyl-(pentapeptide) pyrophosphoryl-undecaprenol N-acetylglucosamine transferase</fullName>
        <ecNumber evidence="10">2.4.1.227</ecNumber>
    </recommendedName>
    <alternativeName>
        <fullName evidence="10">Undecaprenyl-PP-MurNAc-pentapeptide-UDPGlcNAc GlcNAc transferase</fullName>
    </alternativeName>
</protein>
<gene>
    <name evidence="10 13" type="primary">murG</name>
    <name evidence="13" type="ORF">SMSP2_00148</name>
</gene>
<dbReference type="GO" id="GO:0051301">
    <property type="term" value="P:cell division"/>
    <property type="evidence" value="ECO:0007669"/>
    <property type="project" value="UniProtKB-KW"/>
</dbReference>
<dbReference type="GO" id="GO:0009252">
    <property type="term" value="P:peptidoglycan biosynthetic process"/>
    <property type="evidence" value="ECO:0007669"/>
    <property type="project" value="UniProtKB-UniRule"/>
</dbReference>
<sequence>MTKNNGKIQVFFAGGGTGGHIYPAIAAAQKIRKLAPETVIHFLCSQSPIDANILSKTEFEYTALPARGFALHPVKILNFILNQRKSRNIVSQVLTEKSVIVGIGGYVSAPAVAAAKKKSLPVCLINVDYVPGKSNRLMASKTDKIFCQYQATAGMFTNTNAKIFVTGCPMREEFETPRPEKIISEYNLSPDKSTLLVTGASSGALNINIAMETLLPRLESFADNWQVLHLSGRGKDTRLKDAAAKARIEYRVVDYCDNIWDMYSCADIVIGRAGAVSIAEYTYYRKPFICLPYPYHKDNHQQLNAIELEKAGACLIVEDMKEDRNATAENIWQKLEPLLSNKGIREQMSEKTAGIAKKDAAETIASEILKLA</sequence>
<dbReference type="STRING" id="1851148.SMSP2_00148"/>
<keyword evidence="7 10" id="KW-0472">Membrane</keyword>
<dbReference type="UniPathway" id="UPA00219"/>
<evidence type="ECO:0000256" key="9">
    <source>
        <dbReference type="ARBA" id="ARBA00023316"/>
    </source>
</evidence>
<dbReference type="SUPFAM" id="SSF53756">
    <property type="entry name" value="UDP-Glycosyltransferase/glycogen phosphorylase"/>
    <property type="match status" value="1"/>
</dbReference>
<evidence type="ECO:0000259" key="12">
    <source>
        <dbReference type="Pfam" id="PF04101"/>
    </source>
</evidence>
<comment type="caution">
    <text evidence="10">Lacks conserved residue(s) required for the propagation of feature annotation.</text>
</comment>
<feature type="domain" description="Glycosyltransferase family 28 N-terminal" evidence="11">
    <location>
        <begin position="10"/>
        <end position="146"/>
    </location>
</feature>
<accession>A0A1Q2MAW6</accession>
<dbReference type="Pfam" id="PF03033">
    <property type="entry name" value="Glyco_transf_28"/>
    <property type="match status" value="1"/>
</dbReference>
<dbReference type="Pfam" id="PF04101">
    <property type="entry name" value="Glyco_tran_28_C"/>
    <property type="match status" value="1"/>
</dbReference>
<keyword evidence="5 10" id="KW-0133">Cell shape</keyword>
<comment type="similarity">
    <text evidence="10">Belongs to the glycosyltransferase 28 family. MurG subfamily.</text>
</comment>
<feature type="binding site" evidence="10">
    <location>
        <position position="301"/>
    </location>
    <ligand>
        <name>UDP-N-acetyl-alpha-D-glucosamine</name>
        <dbReference type="ChEBI" id="CHEBI:57705"/>
    </ligand>
</feature>
<keyword evidence="1 10" id="KW-1003">Cell membrane</keyword>
<keyword evidence="2 10" id="KW-0132">Cell division</keyword>
<dbReference type="RefSeq" id="WP_146682120.1">
    <property type="nucleotide sequence ID" value="NZ_CP019646.1"/>
</dbReference>
<evidence type="ECO:0000256" key="8">
    <source>
        <dbReference type="ARBA" id="ARBA00023306"/>
    </source>
</evidence>
<reference evidence="14" key="1">
    <citation type="submission" date="2017-02" db="EMBL/GenBank/DDBJ databases">
        <title>Comparative genomics and description of representatives of a novel lineage of planctomycetes thriving in anoxic sediments.</title>
        <authorList>
            <person name="Spring S."/>
            <person name="Bunk B."/>
            <person name="Sproer C."/>
        </authorList>
    </citation>
    <scope>NUCLEOTIDE SEQUENCE [LARGE SCALE GENOMIC DNA]</scope>
    <source>
        <strain evidence="14">SM-Chi-D1</strain>
    </source>
</reference>
<dbReference type="Proteomes" id="UP000188181">
    <property type="component" value="Chromosome"/>
</dbReference>
<dbReference type="KEGG" id="pbas:SMSP2_00148"/>
<keyword evidence="8 10" id="KW-0131">Cell cycle</keyword>
<dbReference type="PANTHER" id="PTHR21015">
    <property type="entry name" value="UDP-N-ACETYLGLUCOSAMINE--N-ACETYLMURAMYL-(PENTAPEPTIDE) PYROPHOSPHORYL-UNDECAPRENOL N-ACETYLGLUCOSAMINE TRANSFERASE 1"/>
    <property type="match status" value="1"/>
</dbReference>
<feature type="domain" description="Glycosyl transferase family 28 C-terminal" evidence="12">
    <location>
        <begin position="194"/>
        <end position="363"/>
    </location>
</feature>
<dbReference type="GO" id="GO:0005975">
    <property type="term" value="P:carbohydrate metabolic process"/>
    <property type="evidence" value="ECO:0007669"/>
    <property type="project" value="InterPro"/>
</dbReference>
<feature type="binding site" evidence="10">
    <location>
        <begin position="17"/>
        <end position="19"/>
    </location>
    <ligand>
        <name>UDP-N-acetyl-alpha-D-glucosamine</name>
        <dbReference type="ChEBI" id="CHEBI:57705"/>
    </ligand>
</feature>
<dbReference type="Gene3D" id="3.40.50.2000">
    <property type="entry name" value="Glycogen Phosphorylase B"/>
    <property type="match status" value="2"/>
</dbReference>
<dbReference type="HAMAP" id="MF_00033">
    <property type="entry name" value="MurG"/>
    <property type="match status" value="1"/>
</dbReference>
<dbReference type="GO" id="GO:0005886">
    <property type="term" value="C:plasma membrane"/>
    <property type="evidence" value="ECO:0007669"/>
    <property type="project" value="UniProtKB-SubCell"/>
</dbReference>
<dbReference type="AlphaFoldDB" id="A0A1Q2MAW6"/>
<dbReference type="InterPro" id="IPR006009">
    <property type="entry name" value="GlcNAc_MurG"/>
</dbReference>
<evidence type="ECO:0000256" key="7">
    <source>
        <dbReference type="ARBA" id="ARBA00023136"/>
    </source>
</evidence>
<evidence type="ECO:0000256" key="6">
    <source>
        <dbReference type="ARBA" id="ARBA00022984"/>
    </source>
</evidence>
<keyword evidence="6 10" id="KW-0573">Peptidoglycan synthesis</keyword>
<keyword evidence="14" id="KW-1185">Reference proteome</keyword>
<dbReference type="GO" id="GO:0051991">
    <property type="term" value="F:UDP-N-acetyl-D-glucosamine:N-acetylmuramoyl-L-alanyl-D-glutamyl-meso-2,6-diaminopimelyl-D-alanyl-D-alanine-diphosphoundecaprenol 4-beta-N-acetylglucosaminlytransferase activity"/>
    <property type="evidence" value="ECO:0007669"/>
    <property type="project" value="RHEA"/>
</dbReference>
<dbReference type="GO" id="GO:0008360">
    <property type="term" value="P:regulation of cell shape"/>
    <property type="evidence" value="ECO:0007669"/>
    <property type="project" value="UniProtKB-KW"/>
</dbReference>
<keyword evidence="3 10" id="KW-0328">Glycosyltransferase</keyword>
<dbReference type="EC" id="2.4.1.227" evidence="10"/>
<evidence type="ECO:0000313" key="13">
    <source>
        <dbReference type="EMBL" id="AQQ69814.1"/>
    </source>
</evidence>
<dbReference type="OrthoDB" id="9808936at2"/>
<evidence type="ECO:0000259" key="11">
    <source>
        <dbReference type="Pfam" id="PF03033"/>
    </source>
</evidence>
<comment type="catalytic activity">
    <reaction evidence="10">
        <text>di-trans,octa-cis-undecaprenyl diphospho-N-acetyl-alpha-D-muramoyl-L-alanyl-D-glutamyl-meso-2,6-diaminopimeloyl-D-alanyl-D-alanine + UDP-N-acetyl-alpha-D-glucosamine = di-trans,octa-cis-undecaprenyl diphospho-[N-acetyl-alpha-D-glucosaminyl-(1-&gt;4)]-N-acetyl-alpha-D-muramoyl-L-alanyl-D-glutamyl-meso-2,6-diaminopimeloyl-D-alanyl-D-alanine + UDP + H(+)</text>
        <dbReference type="Rhea" id="RHEA:31227"/>
        <dbReference type="ChEBI" id="CHEBI:15378"/>
        <dbReference type="ChEBI" id="CHEBI:57705"/>
        <dbReference type="ChEBI" id="CHEBI:58223"/>
        <dbReference type="ChEBI" id="CHEBI:61387"/>
        <dbReference type="ChEBI" id="CHEBI:61388"/>
        <dbReference type="EC" id="2.4.1.227"/>
    </reaction>
</comment>
<keyword evidence="9 10" id="KW-0961">Cell wall biogenesis/degradation</keyword>
<evidence type="ECO:0000256" key="4">
    <source>
        <dbReference type="ARBA" id="ARBA00022679"/>
    </source>
</evidence>
<comment type="pathway">
    <text evidence="10">Cell wall biogenesis; peptidoglycan biosynthesis.</text>
</comment>
<feature type="binding site" evidence="10">
    <location>
        <position position="171"/>
    </location>
    <ligand>
        <name>UDP-N-acetyl-alpha-D-glucosamine</name>
        <dbReference type="ChEBI" id="CHEBI:57705"/>
    </ligand>
</feature>
<dbReference type="InterPro" id="IPR007235">
    <property type="entry name" value="Glyco_trans_28_C"/>
</dbReference>
<dbReference type="GO" id="GO:0071555">
    <property type="term" value="P:cell wall organization"/>
    <property type="evidence" value="ECO:0007669"/>
    <property type="project" value="UniProtKB-KW"/>
</dbReference>
<dbReference type="CDD" id="cd03785">
    <property type="entry name" value="GT28_MurG"/>
    <property type="match status" value="1"/>
</dbReference>
<keyword evidence="4 10" id="KW-0808">Transferase</keyword>
<dbReference type="InterPro" id="IPR004276">
    <property type="entry name" value="GlycoTrans_28_N"/>
</dbReference>
<evidence type="ECO:0000256" key="5">
    <source>
        <dbReference type="ARBA" id="ARBA00022960"/>
    </source>
</evidence>
<feature type="binding site" evidence="10">
    <location>
        <position position="201"/>
    </location>
    <ligand>
        <name>UDP-N-acetyl-alpha-D-glucosamine</name>
        <dbReference type="ChEBI" id="CHEBI:57705"/>
    </ligand>
</feature>
<evidence type="ECO:0000256" key="1">
    <source>
        <dbReference type="ARBA" id="ARBA00022475"/>
    </source>
</evidence>
<evidence type="ECO:0000256" key="2">
    <source>
        <dbReference type="ARBA" id="ARBA00022618"/>
    </source>
</evidence>
<organism evidence="13 14">
    <name type="scientific">Limihaloglobus sulfuriphilus</name>
    <dbReference type="NCBI Taxonomy" id="1851148"/>
    <lineage>
        <taxon>Bacteria</taxon>
        <taxon>Pseudomonadati</taxon>
        <taxon>Planctomycetota</taxon>
        <taxon>Phycisphaerae</taxon>
        <taxon>Sedimentisphaerales</taxon>
        <taxon>Sedimentisphaeraceae</taxon>
        <taxon>Limihaloglobus</taxon>
    </lineage>
</organism>
<name>A0A1Q2MAW6_9BACT</name>